<feature type="compositionally biased region" description="Basic and acidic residues" evidence="1">
    <location>
        <begin position="418"/>
        <end position="445"/>
    </location>
</feature>
<protein>
    <submittedName>
        <fullName evidence="2">Uncharacterized protein</fullName>
    </submittedName>
</protein>
<reference evidence="2 3" key="1">
    <citation type="submission" date="2014-02" db="EMBL/GenBank/DDBJ databases">
        <authorList>
            <person name="Genoscope - CEA"/>
        </authorList>
    </citation>
    <scope>NUCLEOTIDE SEQUENCE [LARGE SCALE GENOMIC DNA]</scope>
    <source>
        <strain evidence="2 3">CS03</strain>
    </source>
</reference>
<sequence length="481" mass="54315">MKEKNSLTSVLSDWKNDIAKKIEKEKSKIPHPTSVPNCAGKVGDVGVKCNQKFSHQLKLLPIDNQVNVSNVPYAFISIPARGFGKTNGEGETDRIMTRQPEEVTVLVGKLAKSYERRRRSFGSLKELEERKISLLTNTGEPTTEKPYISGYDYITVVGARTAPGEFSAGAAKRTVTTIVDPLIDWEKDWNIFTESPGNQYRFINCGLHQLQLFPQASQGDHAVQRIMVVFEQGYTKKDSKRIDEYTKGLGGRIVYVKNKQGLIDFLNQRKEKKRLIKKMVFFCHGIIDYATFHYKGEDEANGLFGPEEIEKVYESIFYFDAKITTYACRAGISVDNGWPGDFTGIPDAGQNKSPAQRMANTWDIEVKAFERRSTYIGIYGTDKETKEAKEYSKVIKEYKAALDTYNYEVSIGIKNAKPPEKPKDYDIMEKRNIDLKTRNSNEKEGGGPIAPNGSWRLPGTGNTPYGLKNGPQDYKPTEWKS</sequence>
<dbReference type="EMBL" id="FO818637">
    <property type="protein sequence ID" value="CDM88587.1"/>
    <property type="molecule type" value="Genomic_DNA"/>
</dbReference>
<dbReference type="KEGG" id="xbv:XBW1_1230"/>
<accession>A0A0B6X452</accession>
<evidence type="ECO:0000313" key="2">
    <source>
        <dbReference type="EMBL" id="CDM88587.1"/>
    </source>
</evidence>
<gene>
    <name evidence="2" type="ORF">XBW1_1230</name>
</gene>
<evidence type="ECO:0000256" key="1">
    <source>
        <dbReference type="SAM" id="MobiDB-lite"/>
    </source>
</evidence>
<proteinExistence type="predicted"/>
<dbReference type="RefSeq" id="WP_242425246.1">
    <property type="nucleotide sequence ID" value="NZ_CAWMEF010000001.1"/>
</dbReference>
<evidence type="ECO:0000313" key="3">
    <source>
        <dbReference type="Proteomes" id="UP000032930"/>
    </source>
</evidence>
<dbReference type="Proteomes" id="UP000032930">
    <property type="component" value="Chromosome"/>
</dbReference>
<name>A0A0B6X452_XENBV</name>
<dbReference type="AlphaFoldDB" id="A0A0B6X452"/>
<organism evidence="2 3">
    <name type="scientific">Xenorhabdus bovienii</name>
    <name type="common">Xenorhabdus nematophila subsp. bovienii</name>
    <dbReference type="NCBI Taxonomy" id="40576"/>
    <lineage>
        <taxon>Bacteria</taxon>
        <taxon>Pseudomonadati</taxon>
        <taxon>Pseudomonadota</taxon>
        <taxon>Gammaproteobacteria</taxon>
        <taxon>Enterobacterales</taxon>
        <taxon>Morganellaceae</taxon>
        <taxon>Xenorhabdus</taxon>
    </lineage>
</organism>
<feature type="region of interest" description="Disordered" evidence="1">
    <location>
        <begin position="418"/>
        <end position="481"/>
    </location>
</feature>